<dbReference type="PANTHER" id="PTHR31881">
    <property type="match status" value="1"/>
</dbReference>
<dbReference type="PANTHER" id="PTHR31881:SF6">
    <property type="entry name" value="OS09G0494600 PROTEIN"/>
    <property type="match status" value="1"/>
</dbReference>
<keyword evidence="1" id="KW-0812">Transmembrane</keyword>
<evidence type="ECO:0000256" key="1">
    <source>
        <dbReference type="SAM" id="Phobius"/>
    </source>
</evidence>
<keyword evidence="1" id="KW-0472">Membrane</keyword>
<dbReference type="Proteomes" id="UP001230156">
    <property type="component" value="Unassembled WGS sequence"/>
</dbReference>
<feature type="transmembrane region" description="Helical" evidence="1">
    <location>
        <begin position="193"/>
        <end position="221"/>
    </location>
</feature>
<keyword evidence="3" id="KW-1185">Reference proteome</keyword>
<proteinExistence type="predicted"/>
<dbReference type="EMBL" id="JAUYVI010000005">
    <property type="protein sequence ID" value="MDQ7249453.1"/>
    <property type="molecule type" value="Genomic_DNA"/>
</dbReference>
<feature type="transmembrane region" description="Helical" evidence="1">
    <location>
        <begin position="79"/>
        <end position="107"/>
    </location>
</feature>
<reference evidence="3" key="1">
    <citation type="submission" date="2023-08" db="EMBL/GenBank/DDBJ databases">
        <title>Rhodospirillaceae gen. nov., a novel taxon isolated from the Yangtze River Yuezi River estuary sludge.</title>
        <authorList>
            <person name="Ruan L."/>
        </authorList>
    </citation>
    <scope>NUCLEOTIDE SEQUENCE [LARGE SCALE GENOMIC DNA]</scope>
    <source>
        <strain evidence="3">R-7</strain>
    </source>
</reference>
<dbReference type="RefSeq" id="WP_379957443.1">
    <property type="nucleotide sequence ID" value="NZ_JAUYVI010000005.1"/>
</dbReference>
<sequence length="243" mass="27024">MLSDFQIADWVALGFLIVVWHVYGWFADTLPPAGTPVSGSPRNLNMAMHRVRKQWMKRMVGREERVIDVILTGHTVNSIAFFASTSMIVIAGLVGTLGGSGSAFRVLESLSFAQVTTEFVFQLKIVGLIGMFVIAFYKFTWALRQYNFLCALIGAAPAHDAHPTEAEVDRFADHASRMLSLALTSFNGGIRAFYFAVAWLAWFIHPLAFIATTAVMVAVLYKRQTSSRSQAAVMTYLDMLERK</sequence>
<dbReference type="Pfam" id="PF04654">
    <property type="entry name" value="DUF599"/>
    <property type="match status" value="1"/>
</dbReference>
<name>A0ABU0YP05_9PROT</name>
<comment type="caution">
    <text evidence="2">The sequence shown here is derived from an EMBL/GenBank/DDBJ whole genome shotgun (WGS) entry which is preliminary data.</text>
</comment>
<keyword evidence="1" id="KW-1133">Transmembrane helix</keyword>
<evidence type="ECO:0000313" key="3">
    <source>
        <dbReference type="Proteomes" id="UP001230156"/>
    </source>
</evidence>
<organism evidence="2 3">
    <name type="scientific">Dongia sedimenti</name>
    <dbReference type="NCBI Taxonomy" id="3064282"/>
    <lineage>
        <taxon>Bacteria</taxon>
        <taxon>Pseudomonadati</taxon>
        <taxon>Pseudomonadota</taxon>
        <taxon>Alphaproteobacteria</taxon>
        <taxon>Rhodospirillales</taxon>
        <taxon>Dongiaceae</taxon>
        <taxon>Dongia</taxon>
    </lineage>
</organism>
<gene>
    <name evidence="2" type="ORF">Q8A70_17325</name>
</gene>
<dbReference type="InterPro" id="IPR006747">
    <property type="entry name" value="DUF599"/>
</dbReference>
<accession>A0ABU0YP05</accession>
<evidence type="ECO:0000313" key="2">
    <source>
        <dbReference type="EMBL" id="MDQ7249453.1"/>
    </source>
</evidence>
<protein>
    <submittedName>
        <fullName evidence="2">DUF599 domain-containing protein</fullName>
    </submittedName>
</protein>
<feature type="transmembrane region" description="Helical" evidence="1">
    <location>
        <begin position="7"/>
        <end position="26"/>
    </location>
</feature>
<feature type="transmembrane region" description="Helical" evidence="1">
    <location>
        <begin position="119"/>
        <end position="139"/>
    </location>
</feature>